<dbReference type="InterPro" id="IPR000772">
    <property type="entry name" value="Ricin_B_lectin"/>
</dbReference>
<feature type="domain" description="Ricin B lectin" evidence="2">
    <location>
        <begin position="32"/>
        <end position="171"/>
    </location>
</feature>
<evidence type="ECO:0000259" key="2">
    <source>
        <dbReference type="Pfam" id="PF00652"/>
    </source>
</evidence>
<dbReference type="Pfam" id="PF00652">
    <property type="entry name" value="Ricin_B_lectin"/>
    <property type="match status" value="1"/>
</dbReference>
<proteinExistence type="predicted"/>
<organism evidence="3 4">
    <name type="scientific">Peteryoungia algae</name>
    <dbReference type="NCBI Taxonomy" id="2919917"/>
    <lineage>
        <taxon>Bacteria</taxon>
        <taxon>Pseudomonadati</taxon>
        <taxon>Pseudomonadota</taxon>
        <taxon>Alphaproteobacteria</taxon>
        <taxon>Hyphomicrobiales</taxon>
        <taxon>Rhizobiaceae</taxon>
        <taxon>Peteryoungia</taxon>
    </lineage>
</organism>
<geneLocation type="plasmid" evidence="3">
    <name>unnamed</name>
</geneLocation>
<feature type="chain" id="PRO_5045759032" evidence="1">
    <location>
        <begin position="23"/>
        <end position="177"/>
    </location>
</feature>
<dbReference type="RefSeq" id="WP_245135642.1">
    <property type="nucleotide sequence ID" value="NZ_CP128477.1"/>
</dbReference>
<dbReference type="InterPro" id="IPR035992">
    <property type="entry name" value="Ricin_B-like_lectins"/>
</dbReference>
<dbReference type="PROSITE" id="PS50231">
    <property type="entry name" value="RICIN_B_LECTIN"/>
    <property type="match status" value="1"/>
</dbReference>
<feature type="signal peptide" evidence="1">
    <location>
        <begin position="1"/>
        <end position="22"/>
    </location>
</feature>
<keyword evidence="1" id="KW-0732">Signal</keyword>
<gene>
    <name evidence="3" type="ORF">MKJ03_06125</name>
</gene>
<dbReference type="SUPFAM" id="SSF50370">
    <property type="entry name" value="Ricin B-like lectins"/>
    <property type="match status" value="1"/>
</dbReference>
<evidence type="ECO:0000256" key="1">
    <source>
        <dbReference type="SAM" id="SignalP"/>
    </source>
</evidence>
<sequence length="177" mass="18303">MTNRLISATAISLLLSTGIAHAGTVEIYLLDRLDNKQNGYCLDISGGQGADADPSNGLQGHTCYSPSGQIFVDQGFDSEKFANGVLYMPEFDVCATVAATEPGSSVGLASCDGSEAQSFVFSGEGTIVPASATDMCLTLGEDTRSGRSDTNQIKALSLEACSTDNAASQTWGNRGAN</sequence>
<reference evidence="3 4" key="1">
    <citation type="submission" date="2022-03" db="EMBL/GenBank/DDBJ databases">
        <title>Rhizobium SSM4.3 sp. nov., isolated from Sediment (Gouqi Island).</title>
        <authorList>
            <person name="Chen G."/>
        </authorList>
    </citation>
    <scope>NUCLEOTIDE SEQUENCE [LARGE SCALE GENOMIC DNA]</scope>
    <source>
        <strain evidence="3 4">SSM4.3</strain>
        <plasmid evidence="3">unnamed</plasmid>
    </source>
</reference>
<dbReference type="Gene3D" id="2.80.10.50">
    <property type="match status" value="1"/>
</dbReference>
<evidence type="ECO:0000313" key="4">
    <source>
        <dbReference type="Proteomes" id="UP001522662"/>
    </source>
</evidence>
<accession>A0ABT0CXJ5</accession>
<keyword evidence="3" id="KW-0614">Plasmid</keyword>
<name>A0ABT0CXJ5_9HYPH</name>
<dbReference type="Proteomes" id="UP001522662">
    <property type="component" value="Unassembled WGS sequence"/>
</dbReference>
<keyword evidence="4" id="KW-1185">Reference proteome</keyword>
<comment type="caution">
    <text evidence="3">The sequence shown here is derived from an EMBL/GenBank/DDBJ whole genome shotgun (WGS) entry which is preliminary data.</text>
</comment>
<evidence type="ECO:0000313" key="3">
    <source>
        <dbReference type="EMBL" id="MCJ8237894.1"/>
    </source>
</evidence>
<dbReference type="EMBL" id="JALAYX010000002">
    <property type="protein sequence ID" value="MCJ8237894.1"/>
    <property type="molecule type" value="Genomic_DNA"/>
</dbReference>
<protein>
    <submittedName>
        <fullName evidence="3">RICIN domain-containing protein</fullName>
    </submittedName>
</protein>